<dbReference type="SUPFAM" id="SSF54637">
    <property type="entry name" value="Thioesterase/thiol ester dehydrase-isomerase"/>
    <property type="match status" value="1"/>
</dbReference>
<dbReference type="InterPro" id="IPR029069">
    <property type="entry name" value="HotDog_dom_sf"/>
</dbReference>
<dbReference type="AlphaFoldDB" id="A0AAU2W6I6"/>
<organism evidence="2">
    <name type="scientific">Streptomyces sp. NBC_00008</name>
    <dbReference type="NCBI Taxonomy" id="2903610"/>
    <lineage>
        <taxon>Bacteria</taxon>
        <taxon>Bacillati</taxon>
        <taxon>Actinomycetota</taxon>
        <taxon>Actinomycetes</taxon>
        <taxon>Kitasatosporales</taxon>
        <taxon>Streptomycetaceae</taxon>
        <taxon>Streptomyces</taxon>
    </lineage>
</organism>
<proteinExistence type="predicted"/>
<keyword evidence="2" id="KW-0614">Plasmid</keyword>
<dbReference type="EMBL" id="CP108315">
    <property type="protein sequence ID" value="WTW74260.1"/>
    <property type="molecule type" value="Genomic_DNA"/>
</dbReference>
<geneLocation type="plasmid" evidence="2">
    <name>unnamed2</name>
</geneLocation>
<feature type="domain" description="ApeI dehydratase-like" evidence="1">
    <location>
        <begin position="24"/>
        <end position="111"/>
    </location>
</feature>
<dbReference type="Gene3D" id="3.10.129.10">
    <property type="entry name" value="Hotdog Thioesterase"/>
    <property type="match status" value="1"/>
</dbReference>
<evidence type="ECO:0000313" key="2">
    <source>
        <dbReference type="EMBL" id="WTW74260.1"/>
    </source>
</evidence>
<name>A0AAU2W6I6_9ACTN</name>
<reference evidence="2" key="1">
    <citation type="submission" date="2022-10" db="EMBL/GenBank/DDBJ databases">
        <title>The complete genomes of actinobacterial strains from the NBC collection.</title>
        <authorList>
            <person name="Joergensen T.S."/>
            <person name="Alvarez Arevalo M."/>
            <person name="Sterndorff E.B."/>
            <person name="Faurdal D."/>
            <person name="Vuksanovic O."/>
            <person name="Mourched A.-S."/>
            <person name="Charusanti P."/>
            <person name="Shaw S."/>
            <person name="Blin K."/>
            <person name="Weber T."/>
        </authorList>
    </citation>
    <scope>NUCLEOTIDE SEQUENCE</scope>
    <source>
        <strain evidence="2">NBC_00008</strain>
        <plasmid evidence="2">unnamed2</plasmid>
    </source>
</reference>
<dbReference type="InterPro" id="IPR054545">
    <property type="entry name" value="ApeI-like"/>
</dbReference>
<evidence type="ECO:0000259" key="1">
    <source>
        <dbReference type="Pfam" id="PF22818"/>
    </source>
</evidence>
<gene>
    <name evidence="2" type="ORF">OG398_38975</name>
</gene>
<sequence length="135" mass="14275">MPAPTRTAKVFDALHSPPLTEQSPEGTRVTVRVPVERAATQMTGHYPGFPIMPGVLLIDSVRQAAGSALGGELRLCRIDRARFARPLLPGDDLELSLLVTHSTDNQITVRARGTRGDGQTAADLTVTLAPVVAGA</sequence>
<dbReference type="Pfam" id="PF22818">
    <property type="entry name" value="ApeI-like"/>
    <property type="match status" value="1"/>
</dbReference>
<protein>
    <recommendedName>
        <fullName evidence="1">ApeI dehydratase-like domain-containing protein</fullName>
    </recommendedName>
</protein>
<accession>A0AAU2W6I6</accession>